<dbReference type="RefSeq" id="WP_104424569.1">
    <property type="nucleotide sequence ID" value="NZ_PTIY01000011.1"/>
</dbReference>
<accession>A0A2S6GU67</accession>
<feature type="transmembrane region" description="Helical" evidence="1">
    <location>
        <begin position="1311"/>
        <end position="1332"/>
    </location>
</feature>
<keyword evidence="4" id="KW-1185">Reference proteome</keyword>
<keyword evidence="1" id="KW-1133">Transmembrane helix</keyword>
<dbReference type="OrthoDB" id="220327at2"/>
<proteinExistence type="predicted"/>
<keyword evidence="1" id="KW-0472">Membrane</keyword>
<evidence type="ECO:0000313" key="4">
    <source>
        <dbReference type="Proteomes" id="UP000238071"/>
    </source>
</evidence>
<feature type="transmembrane region" description="Helical" evidence="1">
    <location>
        <begin position="1206"/>
        <end position="1232"/>
    </location>
</feature>
<reference evidence="3 4" key="1">
    <citation type="submission" date="2018-02" db="EMBL/GenBank/DDBJ databases">
        <title>Subsurface microbial communities from deep shales in Ohio and West Virginia, USA.</title>
        <authorList>
            <person name="Wrighton K."/>
        </authorList>
    </citation>
    <scope>NUCLEOTIDE SEQUENCE [LARGE SCALE GENOMIC DNA]</scope>
    <source>
        <strain evidence="3 4">OWC-G53F</strain>
    </source>
</reference>
<keyword evidence="2" id="KW-0732">Signal</keyword>
<name>A0A2S6GU67_9GAMM</name>
<feature type="chain" id="PRO_5015391830" evidence="2">
    <location>
        <begin position="21"/>
        <end position="1371"/>
    </location>
</feature>
<feature type="signal peptide" evidence="2">
    <location>
        <begin position="1"/>
        <end position="20"/>
    </location>
</feature>
<organism evidence="3 4">
    <name type="scientific">Methylobacter tundripaludum</name>
    <dbReference type="NCBI Taxonomy" id="173365"/>
    <lineage>
        <taxon>Bacteria</taxon>
        <taxon>Pseudomonadati</taxon>
        <taxon>Pseudomonadota</taxon>
        <taxon>Gammaproteobacteria</taxon>
        <taxon>Methylococcales</taxon>
        <taxon>Methylococcaceae</taxon>
        <taxon>Methylobacter</taxon>
    </lineage>
</organism>
<feature type="transmembrane region" description="Helical" evidence="1">
    <location>
        <begin position="1244"/>
        <end position="1267"/>
    </location>
</feature>
<comment type="caution">
    <text evidence="3">The sequence shown here is derived from an EMBL/GenBank/DDBJ whole genome shotgun (WGS) entry which is preliminary data.</text>
</comment>
<evidence type="ECO:0000256" key="2">
    <source>
        <dbReference type="SAM" id="SignalP"/>
    </source>
</evidence>
<feature type="transmembrane region" description="Helical" evidence="1">
    <location>
        <begin position="1173"/>
        <end position="1194"/>
    </location>
</feature>
<gene>
    <name evidence="3" type="ORF">B0F88_111145</name>
</gene>
<evidence type="ECO:0000313" key="3">
    <source>
        <dbReference type="EMBL" id="PPK68737.1"/>
    </source>
</evidence>
<evidence type="ECO:0000256" key="1">
    <source>
        <dbReference type="SAM" id="Phobius"/>
    </source>
</evidence>
<protein>
    <submittedName>
        <fullName evidence="3">Uncharacterized protein</fullName>
    </submittedName>
</protein>
<dbReference type="Proteomes" id="UP000238071">
    <property type="component" value="Unassembled WGS sequence"/>
</dbReference>
<sequence>MSRIVWLFLSAVLFVSATQAKPLTPEQVPEPLKPWIAWVLQDSPEPPCPFIYNSYEQKRCSWPTQTQLDLTTGKGVFSMIWTVYRDSWISLPGDKTHWPLNVTVNNKTALVMDKDGTPSIKLTAGLQHQIKGEFLWTGIPDNLKIPDDTGLIDLRINGATIPTPTIKDGQLWLKESEIGLKKPENLQNNLDIQVFRKITDDVPAEVLTRLVLEVSGEQREVKLPRPVPDGFIPLSLQSPLPARLEPDGQLLIQLRPGHWQIDILARNSQELNALPLALVPKPELGNEQLQWPESEIWSFDARPQLRVVEIEQLSAIDPSMTNLPDEWKNLPAYKINQGQAMGFKTIRRGDPEPEPNQLNLSRKLWLDFDGEGYTVNDTITGNMTRGWRLNTLPQTQLGKVTLNGGNQFITQDKSGKQGVEVRTGSITLDADSRIVGAVGSTSAVGWEQDFHTVHAELNLPPGWRLLAAGGVDNVPDSWISRWTLLDLFLVLIAALATARLWNPYWGALSLITLVLIWHEPGSPHFVWLNILAATALIKVLPQGRFLKFMSWYRTAFWLALIMTSLPFMVEQVRTGLYPQLERPWQSLNMPIFQDRGIVGTTVEMTAPAPVSEALSEMKAKVLRKSMPSDSSYYPASPVDFDRIDPKAKVQTGPGLPQWQWNKVRLSWNGSVDAGQQLHLWYLTPTLTMLLNFVRVILVAVLALLMFGVAEKLSFKSLRSSTPLLLWFLLLPLLSMPSPEAYAEIPDKAVLEELRNKLLEKPVPPDCMSSCAQIPQMKVTITDKELAISLQIHAHQSVAVPLPAEYEQWFPNQILVDGKTAPGLYRDNKDLWINLGAGEHQVVLSGTAPLLSKFTLPLPLKPNWVGIQNTGWQVIGLQENGEVDDQLQFSRINRAEQQNAAELEPGALPPFVRVERTLQLGLDWRVVTRIVRVSPADSAVVLAVPLLPGESVTSAGIRVKDGKIEVNIPAQQTELQWEATLEKSEKIDVVATQTEQWIEVLKADISPIWHVETSGIAMIHLNDGGQWLPEWRPWPGEKITLQVTRPEAVEGQTLTIDNSRLSIKPGQRSREAELNISLRSSQGSQHTLILPEQAVLQNVAIDGQNQPIRQDGRKLTVPVNPGKQQVSVSWKEAAGISTVMTTPQVDLGAASVNTNINIGLGQDRWVLFAMGPKLGPAVLFWGVLIIIFMLSPGLGKIPLTPLKARQWFLLLVGLSQIPLGSTGVVIAWLMLLGWRKTQQASGLRYFNALQVVIGGLTVVSLGLLFLAVEQGLLGSPDMQITGNQSSAFNLNWYQDRSLATLPIATLVSVPLIVYRLLMLAWSLWLAVSLLNWLKWGWECFSSNGLWHKAAKKEKAAAVEQEDKWLTDNQKDK</sequence>
<keyword evidence="1" id="KW-0812">Transmembrane</keyword>
<feature type="transmembrane region" description="Helical" evidence="1">
    <location>
        <begin position="688"/>
        <end position="709"/>
    </location>
</feature>
<dbReference type="EMBL" id="PTIY01000011">
    <property type="protein sequence ID" value="PPK68737.1"/>
    <property type="molecule type" value="Genomic_DNA"/>
</dbReference>